<dbReference type="Pfam" id="PF07727">
    <property type="entry name" value="RVT_2"/>
    <property type="match status" value="1"/>
</dbReference>
<sequence length="346" mass="38956">MPNDDEIVDPNLNSDNKSQSDSSHSFVSGGDVNTTDFLDNSGNDTDSSEDIFATHNEKVTTLEDNIFSEGNLDQNPSTSTQDTQTVRRSSRQEMDALLRNSVLKGAPWRRKGVAKALKKFLYGLKQAPRHWNAKLTSTLIENGFSQSKSDYSLYTKSDKGVFLALLVYVDDIIITGNNISEIEKFKVYLKSKFMIKDLGKLKYFLGIEVIDTSKGICLNQRKYVFDLLYEYGMLACKPAKTPLMSKLIISNEAIENGLILDNITDYQKLMGKLIYLTNTRPDISYVVHCLSQFMDSPLKSHLKTTFKILRYLKSCTGLGIHIIKDSGMNLKAFSNADWAKCIVTKK</sequence>
<evidence type="ECO:0000256" key="1">
    <source>
        <dbReference type="SAM" id="MobiDB-lite"/>
    </source>
</evidence>
<feature type="domain" description="Reverse transcriptase Ty1/copia-type" evidence="2">
    <location>
        <begin position="116"/>
        <end position="244"/>
    </location>
</feature>
<dbReference type="SUPFAM" id="SSF56672">
    <property type="entry name" value="DNA/RNA polymerases"/>
    <property type="match status" value="1"/>
</dbReference>
<organism evidence="3 4">
    <name type="scientific">Tanacetum coccineum</name>
    <dbReference type="NCBI Taxonomy" id="301880"/>
    <lineage>
        <taxon>Eukaryota</taxon>
        <taxon>Viridiplantae</taxon>
        <taxon>Streptophyta</taxon>
        <taxon>Embryophyta</taxon>
        <taxon>Tracheophyta</taxon>
        <taxon>Spermatophyta</taxon>
        <taxon>Magnoliopsida</taxon>
        <taxon>eudicotyledons</taxon>
        <taxon>Gunneridae</taxon>
        <taxon>Pentapetalae</taxon>
        <taxon>asterids</taxon>
        <taxon>campanulids</taxon>
        <taxon>Asterales</taxon>
        <taxon>Asteraceae</taxon>
        <taxon>Asteroideae</taxon>
        <taxon>Anthemideae</taxon>
        <taxon>Anthemidinae</taxon>
        <taxon>Tanacetum</taxon>
    </lineage>
</organism>
<evidence type="ECO:0000313" key="3">
    <source>
        <dbReference type="EMBL" id="GJT67392.1"/>
    </source>
</evidence>
<keyword evidence="4" id="KW-1185">Reference proteome</keyword>
<gene>
    <name evidence="3" type="ORF">Tco_1018872</name>
</gene>
<feature type="region of interest" description="Disordered" evidence="1">
    <location>
        <begin position="68"/>
        <end position="91"/>
    </location>
</feature>
<dbReference type="PANTHER" id="PTHR11439:SF508">
    <property type="entry name" value="RNA-DIRECTED DNA POLYMERASE"/>
    <property type="match status" value="1"/>
</dbReference>
<protein>
    <submittedName>
        <fullName evidence="3">Ribonuclease H-like domain-containing protein</fullName>
    </submittedName>
</protein>
<dbReference type="InterPro" id="IPR043502">
    <property type="entry name" value="DNA/RNA_pol_sf"/>
</dbReference>
<accession>A0ABQ5FXH2</accession>
<dbReference type="PANTHER" id="PTHR11439">
    <property type="entry name" value="GAG-POL-RELATED RETROTRANSPOSON"/>
    <property type="match status" value="1"/>
</dbReference>
<proteinExistence type="predicted"/>
<name>A0ABQ5FXH2_9ASTR</name>
<comment type="caution">
    <text evidence="3">The sequence shown here is derived from an EMBL/GenBank/DDBJ whole genome shotgun (WGS) entry which is preliminary data.</text>
</comment>
<feature type="compositionally biased region" description="Low complexity" evidence="1">
    <location>
        <begin position="13"/>
        <end position="25"/>
    </location>
</feature>
<feature type="compositionally biased region" description="Polar residues" evidence="1">
    <location>
        <begin position="31"/>
        <end position="45"/>
    </location>
</feature>
<reference evidence="3" key="2">
    <citation type="submission" date="2022-01" db="EMBL/GenBank/DDBJ databases">
        <authorList>
            <person name="Yamashiro T."/>
            <person name="Shiraishi A."/>
            <person name="Satake H."/>
            <person name="Nakayama K."/>
        </authorList>
    </citation>
    <scope>NUCLEOTIDE SEQUENCE</scope>
</reference>
<evidence type="ECO:0000259" key="2">
    <source>
        <dbReference type="Pfam" id="PF07727"/>
    </source>
</evidence>
<dbReference type="Proteomes" id="UP001151760">
    <property type="component" value="Unassembled WGS sequence"/>
</dbReference>
<evidence type="ECO:0000313" key="4">
    <source>
        <dbReference type="Proteomes" id="UP001151760"/>
    </source>
</evidence>
<feature type="compositionally biased region" description="Polar residues" evidence="1">
    <location>
        <begin position="71"/>
        <end position="87"/>
    </location>
</feature>
<reference evidence="3" key="1">
    <citation type="journal article" date="2022" name="Int. J. Mol. Sci.">
        <title>Draft Genome of Tanacetum Coccineum: Genomic Comparison of Closely Related Tanacetum-Family Plants.</title>
        <authorList>
            <person name="Yamashiro T."/>
            <person name="Shiraishi A."/>
            <person name="Nakayama K."/>
            <person name="Satake H."/>
        </authorList>
    </citation>
    <scope>NUCLEOTIDE SEQUENCE</scope>
</reference>
<dbReference type="InterPro" id="IPR013103">
    <property type="entry name" value="RVT_2"/>
</dbReference>
<dbReference type="EMBL" id="BQNB010017803">
    <property type="protein sequence ID" value="GJT67392.1"/>
    <property type="molecule type" value="Genomic_DNA"/>
</dbReference>
<feature type="region of interest" description="Disordered" evidence="1">
    <location>
        <begin position="1"/>
        <end position="49"/>
    </location>
</feature>